<name>A0A7S4P354_9EUKA</name>
<evidence type="ECO:0000313" key="1">
    <source>
        <dbReference type="EMBL" id="CAE2322260.1"/>
    </source>
</evidence>
<protein>
    <submittedName>
        <fullName evidence="1">Uncharacterized protein</fullName>
    </submittedName>
</protein>
<reference evidence="1" key="1">
    <citation type="submission" date="2021-01" db="EMBL/GenBank/DDBJ databases">
        <authorList>
            <person name="Corre E."/>
            <person name="Pelletier E."/>
            <person name="Niang G."/>
            <person name="Scheremetjew M."/>
            <person name="Finn R."/>
            <person name="Kale V."/>
            <person name="Holt S."/>
            <person name="Cochrane G."/>
            <person name="Meng A."/>
            <person name="Brown T."/>
            <person name="Cohen L."/>
        </authorList>
    </citation>
    <scope>NUCLEOTIDE SEQUENCE</scope>
    <source>
        <strain evidence="1">SoJaBio B1-5/56/2</strain>
    </source>
</reference>
<gene>
    <name evidence="1" type="ORF">NAES01612_LOCUS18496</name>
</gene>
<accession>A0A7S4P354</accession>
<dbReference type="AlphaFoldDB" id="A0A7S4P354"/>
<proteinExistence type="predicted"/>
<dbReference type="EMBL" id="HBKR01028376">
    <property type="protein sequence ID" value="CAE2322260.1"/>
    <property type="molecule type" value="Transcribed_RNA"/>
</dbReference>
<organism evidence="1">
    <name type="scientific">Paramoeba aestuarina</name>
    <dbReference type="NCBI Taxonomy" id="180227"/>
    <lineage>
        <taxon>Eukaryota</taxon>
        <taxon>Amoebozoa</taxon>
        <taxon>Discosea</taxon>
        <taxon>Flabellinia</taxon>
        <taxon>Dactylopodida</taxon>
        <taxon>Paramoebidae</taxon>
        <taxon>Paramoeba</taxon>
    </lineage>
</organism>
<sequence length="218" mass="25347">MRLLQLESEGSVYQVPTDHISRASHEENFEAHIYITRQHRKLVESFCSLLLRCTSRRSMEDQIGFTEIISSNLHQLQRRLPFSSSLDTREHISTSWRLLTDWAKRRSVQLRFFLRSESVNHMHYRKQILMNELPLDTNGSILCESLHIEAAEWIGNTNGVASTIEEEAKARRMVNCYQLSHREAASVHTPRGERLIYGSTLIDEHTVNLTKKALTLFL</sequence>